<dbReference type="AlphaFoldDB" id="A0AAD7KHK3"/>
<proteinExistence type="predicted"/>
<comment type="caution">
    <text evidence="2">The sequence shown here is derived from an EMBL/GenBank/DDBJ whole genome shotgun (WGS) entry which is preliminary data.</text>
</comment>
<gene>
    <name evidence="2" type="ORF">B0H16DRAFT_1488106</name>
</gene>
<organism evidence="2 3">
    <name type="scientific">Mycena metata</name>
    <dbReference type="NCBI Taxonomy" id="1033252"/>
    <lineage>
        <taxon>Eukaryota</taxon>
        <taxon>Fungi</taxon>
        <taxon>Dikarya</taxon>
        <taxon>Basidiomycota</taxon>
        <taxon>Agaricomycotina</taxon>
        <taxon>Agaricomycetes</taxon>
        <taxon>Agaricomycetidae</taxon>
        <taxon>Agaricales</taxon>
        <taxon>Marasmiineae</taxon>
        <taxon>Mycenaceae</taxon>
        <taxon>Mycena</taxon>
    </lineage>
</organism>
<evidence type="ECO:0000256" key="1">
    <source>
        <dbReference type="SAM" id="MobiDB-lite"/>
    </source>
</evidence>
<accession>A0AAD7KHK3</accession>
<reference evidence="2" key="1">
    <citation type="submission" date="2023-03" db="EMBL/GenBank/DDBJ databases">
        <title>Massive genome expansion in bonnet fungi (Mycena s.s.) driven by repeated elements and novel gene families across ecological guilds.</title>
        <authorList>
            <consortium name="Lawrence Berkeley National Laboratory"/>
            <person name="Harder C.B."/>
            <person name="Miyauchi S."/>
            <person name="Viragh M."/>
            <person name="Kuo A."/>
            <person name="Thoen E."/>
            <person name="Andreopoulos B."/>
            <person name="Lu D."/>
            <person name="Skrede I."/>
            <person name="Drula E."/>
            <person name="Henrissat B."/>
            <person name="Morin E."/>
            <person name="Kohler A."/>
            <person name="Barry K."/>
            <person name="LaButti K."/>
            <person name="Morin E."/>
            <person name="Salamov A."/>
            <person name="Lipzen A."/>
            <person name="Mereny Z."/>
            <person name="Hegedus B."/>
            <person name="Baldrian P."/>
            <person name="Stursova M."/>
            <person name="Weitz H."/>
            <person name="Taylor A."/>
            <person name="Grigoriev I.V."/>
            <person name="Nagy L.G."/>
            <person name="Martin F."/>
            <person name="Kauserud H."/>
        </authorList>
    </citation>
    <scope>NUCLEOTIDE SEQUENCE</scope>
    <source>
        <strain evidence="2">CBHHK182m</strain>
    </source>
</reference>
<feature type="region of interest" description="Disordered" evidence="1">
    <location>
        <begin position="1"/>
        <end position="47"/>
    </location>
</feature>
<protein>
    <submittedName>
        <fullName evidence="2">Uncharacterized protein</fullName>
    </submittedName>
</protein>
<sequence length="212" mass="23412">MNTHHDLSRPHAFTNDLSRLHGSTPTTPYEPTAIRRRPSTNHGSTPTTLMISRLYADDPDEYTALRQRTSRPDSCEPTPFMTHSGTTPRQLAPRNGHRIYPSPVVVHFRPADLVQAPRPSSTRPPVHRPPVLSVASSASRPTTQHQAAVSLVHPFPSPGLERPVQAYLDTHPSGPSASCIRASPGPYIQKSASVFLLMGKRPLLVFLDFFCF</sequence>
<dbReference type="EMBL" id="JARKIB010000001">
    <property type="protein sequence ID" value="KAJ7785814.1"/>
    <property type="molecule type" value="Genomic_DNA"/>
</dbReference>
<keyword evidence="3" id="KW-1185">Reference proteome</keyword>
<feature type="compositionally biased region" description="Polar residues" evidence="1">
    <location>
        <begin position="15"/>
        <end position="29"/>
    </location>
</feature>
<feature type="region of interest" description="Disordered" evidence="1">
    <location>
        <begin position="65"/>
        <end position="95"/>
    </location>
</feature>
<evidence type="ECO:0000313" key="3">
    <source>
        <dbReference type="Proteomes" id="UP001215598"/>
    </source>
</evidence>
<dbReference type="Proteomes" id="UP001215598">
    <property type="component" value="Unassembled WGS sequence"/>
</dbReference>
<name>A0AAD7KHK3_9AGAR</name>
<evidence type="ECO:0000313" key="2">
    <source>
        <dbReference type="EMBL" id="KAJ7785814.1"/>
    </source>
</evidence>